<feature type="compositionally biased region" description="Low complexity" evidence="4">
    <location>
        <begin position="84"/>
        <end position="95"/>
    </location>
</feature>
<dbReference type="GO" id="GO:0000981">
    <property type="term" value="F:DNA-binding transcription factor activity, RNA polymerase II-specific"/>
    <property type="evidence" value="ECO:0007669"/>
    <property type="project" value="TreeGrafter"/>
</dbReference>
<dbReference type="PROSITE" id="PS00658">
    <property type="entry name" value="FORK_HEAD_2"/>
    <property type="match status" value="1"/>
</dbReference>
<organism evidence="6 7">
    <name type="scientific">Vanrija pseudolonga</name>
    <dbReference type="NCBI Taxonomy" id="143232"/>
    <lineage>
        <taxon>Eukaryota</taxon>
        <taxon>Fungi</taxon>
        <taxon>Dikarya</taxon>
        <taxon>Basidiomycota</taxon>
        <taxon>Agaricomycotina</taxon>
        <taxon>Tremellomycetes</taxon>
        <taxon>Trichosporonales</taxon>
        <taxon>Trichosporonaceae</taxon>
        <taxon>Vanrija</taxon>
    </lineage>
</organism>
<keyword evidence="1 3" id="KW-0238">DNA-binding</keyword>
<feature type="compositionally biased region" description="Polar residues" evidence="4">
    <location>
        <begin position="26"/>
        <end position="42"/>
    </location>
</feature>
<proteinExistence type="predicted"/>
<comment type="subcellular location">
    <subcellularLocation>
        <location evidence="3">Nucleus</location>
    </subcellularLocation>
</comment>
<feature type="region of interest" description="Disordered" evidence="4">
    <location>
        <begin position="411"/>
        <end position="440"/>
    </location>
</feature>
<sequence length="710" mass="76853">MVDIRTTSRKGAADPRTPGTDIGITTALTSNYRSSQTSTRQPSPRKGASASRVLPSPQSLSPRKHSSLSPQDHPQPRLPPSFEPTPATALAPAIPSRYGGVYTPHSPYRPGEYQRSECAPSERTRIVRKLFDDDEALVPTIKEELNGSSPLAPAFEAKMVLRNGASVDLISWLRTNFHHQPPPHTPVTSFMSLAHVERLLKERFPRVPDLAELHRAVLAAFPHSEWESDNVNAQEPPMMRGLTWHGRDVAEEDDYDATPGRSRGSALARERGRAPHRIETDVFGSASYSAGQSATNGAGTSRSPTNSSLMSPVSSSTRRALPDTPARSVLDDFAEIVTRTPVAKPRALDIEPFPLGHAAANGAQPSRPYQHAATRKRHASQSPDRGQRRRASTPDALQELLNAAEAVEGSPLNSVLSKQERGHKRRRTIAGSTTHDFMYNRPVPIGIDQRRSQSVRGTVSPQIGGLSILSARESMQRSPPSGDEEPVSPLVSEESAASQLAALGSGSWPTRRGPASSTASQLSVISESVQLAGPSVGPPQPKTTGRKVNELPTSSQGQFPGVDCKPPYPYHEMIRHAIDAAPDRKLQLAQIYSSIADRFPFFKTLDEKKTAGWQNSIRHNLSLKKMFVRVNKADGQPDDSGGKGGWWTVQAGVPDEGRPGRKAKAKRLKDGPPVLDDASNATSTASTPAPPTQPPPLYPQTQPHPIAESQ</sequence>
<feature type="region of interest" description="Disordered" evidence="4">
    <location>
        <begin position="473"/>
        <end position="563"/>
    </location>
</feature>
<dbReference type="InterPro" id="IPR030456">
    <property type="entry name" value="TF_fork_head_CS_2"/>
</dbReference>
<dbReference type="Proteomes" id="UP000827549">
    <property type="component" value="Chromosome 7"/>
</dbReference>
<evidence type="ECO:0000313" key="6">
    <source>
        <dbReference type="EMBL" id="WOO85809.1"/>
    </source>
</evidence>
<feature type="region of interest" description="Disordered" evidence="4">
    <location>
        <begin position="632"/>
        <end position="710"/>
    </location>
</feature>
<name>A0AAF0YKM4_9TREE</name>
<feature type="region of interest" description="Disordered" evidence="4">
    <location>
        <begin position="1"/>
        <end position="120"/>
    </location>
</feature>
<dbReference type="InterPro" id="IPR036388">
    <property type="entry name" value="WH-like_DNA-bd_sf"/>
</dbReference>
<dbReference type="GO" id="GO:0000978">
    <property type="term" value="F:RNA polymerase II cis-regulatory region sequence-specific DNA binding"/>
    <property type="evidence" value="ECO:0007669"/>
    <property type="project" value="TreeGrafter"/>
</dbReference>
<reference evidence="6" key="1">
    <citation type="submission" date="2023-10" db="EMBL/GenBank/DDBJ databases">
        <authorList>
            <person name="Noh H."/>
        </authorList>
    </citation>
    <scope>NUCLEOTIDE SEQUENCE</scope>
    <source>
        <strain evidence="6">DUCC4014</strain>
    </source>
</reference>
<dbReference type="PRINTS" id="PR00053">
    <property type="entry name" value="FORKHEAD"/>
</dbReference>
<dbReference type="InterPro" id="IPR001766">
    <property type="entry name" value="Fork_head_dom"/>
</dbReference>
<dbReference type="CDD" id="cd00059">
    <property type="entry name" value="FH_FOX"/>
    <property type="match status" value="1"/>
</dbReference>
<dbReference type="InterPro" id="IPR050211">
    <property type="entry name" value="FOX_domain-containing"/>
</dbReference>
<dbReference type="GO" id="GO:0005634">
    <property type="term" value="C:nucleus"/>
    <property type="evidence" value="ECO:0007669"/>
    <property type="project" value="UniProtKB-SubCell"/>
</dbReference>
<dbReference type="Pfam" id="PF00250">
    <property type="entry name" value="Forkhead"/>
    <property type="match status" value="1"/>
</dbReference>
<evidence type="ECO:0000259" key="5">
    <source>
        <dbReference type="PROSITE" id="PS50039"/>
    </source>
</evidence>
<dbReference type="PROSITE" id="PS50039">
    <property type="entry name" value="FORK_HEAD_3"/>
    <property type="match status" value="1"/>
</dbReference>
<keyword evidence="2 3" id="KW-0539">Nucleus</keyword>
<dbReference type="Gene3D" id="1.10.10.10">
    <property type="entry name" value="Winged helix-like DNA-binding domain superfamily/Winged helix DNA-binding domain"/>
    <property type="match status" value="1"/>
</dbReference>
<feature type="compositionally biased region" description="Low complexity" evidence="4">
    <location>
        <begin position="487"/>
        <end position="507"/>
    </location>
</feature>
<dbReference type="InterPro" id="IPR036390">
    <property type="entry name" value="WH_DNA-bd_sf"/>
</dbReference>
<dbReference type="PANTHER" id="PTHR11829">
    <property type="entry name" value="FORKHEAD BOX PROTEIN"/>
    <property type="match status" value="1"/>
</dbReference>
<protein>
    <submittedName>
        <fullName evidence="6">Forkhead box protein I1-ema</fullName>
    </submittedName>
</protein>
<feature type="compositionally biased region" description="Polar residues" evidence="4">
    <location>
        <begin position="515"/>
        <end position="529"/>
    </location>
</feature>
<dbReference type="SMART" id="SM00339">
    <property type="entry name" value="FH"/>
    <property type="match status" value="1"/>
</dbReference>
<feature type="compositionally biased region" description="Low complexity" evidence="4">
    <location>
        <begin position="699"/>
        <end position="710"/>
    </location>
</feature>
<accession>A0AAF0YKM4</accession>
<feature type="compositionally biased region" description="Pro residues" evidence="4">
    <location>
        <begin position="688"/>
        <end position="698"/>
    </location>
</feature>
<dbReference type="AlphaFoldDB" id="A0AAF0YKM4"/>
<evidence type="ECO:0000256" key="1">
    <source>
        <dbReference type="ARBA" id="ARBA00023125"/>
    </source>
</evidence>
<feature type="domain" description="Fork-head" evidence="5">
    <location>
        <begin position="565"/>
        <end position="664"/>
    </location>
</feature>
<evidence type="ECO:0000256" key="4">
    <source>
        <dbReference type="SAM" id="MobiDB-lite"/>
    </source>
</evidence>
<evidence type="ECO:0000313" key="7">
    <source>
        <dbReference type="Proteomes" id="UP000827549"/>
    </source>
</evidence>
<evidence type="ECO:0000256" key="3">
    <source>
        <dbReference type="PROSITE-ProRule" id="PRU00089"/>
    </source>
</evidence>
<dbReference type="EMBL" id="CP086720">
    <property type="protein sequence ID" value="WOO85809.1"/>
    <property type="molecule type" value="Genomic_DNA"/>
</dbReference>
<keyword evidence="7" id="KW-1185">Reference proteome</keyword>
<feature type="compositionally biased region" description="Polar residues" evidence="4">
    <location>
        <begin position="286"/>
        <end position="318"/>
    </location>
</feature>
<feature type="DNA-binding region" description="Fork-head" evidence="3">
    <location>
        <begin position="565"/>
        <end position="664"/>
    </location>
</feature>
<gene>
    <name evidence="6" type="primary">foxi1e</name>
    <name evidence="6" type="ORF">LOC62_07G009295</name>
</gene>
<dbReference type="GeneID" id="87812458"/>
<dbReference type="RefSeq" id="XP_062631835.1">
    <property type="nucleotide sequence ID" value="XM_062775851.1"/>
</dbReference>
<dbReference type="SUPFAM" id="SSF46785">
    <property type="entry name" value="Winged helix' DNA-binding domain"/>
    <property type="match status" value="1"/>
</dbReference>
<feature type="compositionally biased region" description="Polar residues" evidence="4">
    <location>
        <begin position="56"/>
        <end position="72"/>
    </location>
</feature>
<feature type="region of interest" description="Disordered" evidence="4">
    <location>
        <begin position="252"/>
        <end position="326"/>
    </location>
</feature>
<feature type="compositionally biased region" description="Basic and acidic residues" evidence="4">
    <location>
        <begin position="268"/>
        <end position="280"/>
    </location>
</feature>
<dbReference type="PANTHER" id="PTHR11829:SF343">
    <property type="entry name" value="FORK-HEAD DOMAIN-CONTAINING PROTEIN"/>
    <property type="match status" value="1"/>
</dbReference>
<evidence type="ECO:0000256" key="2">
    <source>
        <dbReference type="ARBA" id="ARBA00023242"/>
    </source>
</evidence>
<feature type="region of interest" description="Disordered" evidence="4">
    <location>
        <begin position="356"/>
        <end position="393"/>
    </location>
</feature>